<name>A0A1R2B2T3_9CILI</name>
<dbReference type="Proteomes" id="UP000187209">
    <property type="component" value="Unassembled WGS sequence"/>
</dbReference>
<feature type="coiled-coil region" evidence="1">
    <location>
        <begin position="316"/>
        <end position="399"/>
    </location>
</feature>
<sequence length="487" mass="57177">MNSEEEKILNQIIASQNSDNLIPIFLSKFSNCEEQLMKILLKQLTFELVSVNAHYITKLQSVRMLKHLISSKIPIVISYIDKHIVPKFPAIILGEEDCQGFSLWLNFLKIKDKNAFKFMILALQCIENWGKIFKYNSKSTYTHFYQILNIIKENNIEMPPTFFLKPFEKTDKKIVKKDFYKVKNLLKEFVNNIYQGNKEKALLLKKVVNSYENYFKESAEKYDKSIECDVISIYLEVKQAKSIMQTWKNNKYTEVPQKNIISLNHIDDPLPKEQPNNENSREDLSLLNHSFDPDFSDSKQQENSYKQKKINPIQKDSELKTQVEELENLVNMYKQDLIKSQANNHALERENNELKIKNKALVVTNTDLERNILDKKANFDELFNENQKISKENTKLQKRLEKTLSSNEFFKKSIEELHDLVDTLSHESFQNKIYVDSIKNTNKLLLSTNQSLRNEIEDLKNHEKDLKKRLKSIKKSAKTAGKEKTQS</sequence>
<gene>
    <name evidence="3" type="ORF">SteCoe_30771</name>
</gene>
<comment type="caution">
    <text evidence="3">The sequence shown here is derived from an EMBL/GenBank/DDBJ whole genome shotgun (WGS) entry which is preliminary data.</text>
</comment>
<feature type="compositionally biased region" description="Basic residues" evidence="2">
    <location>
        <begin position="467"/>
        <end position="477"/>
    </location>
</feature>
<proteinExistence type="predicted"/>
<evidence type="ECO:0000256" key="1">
    <source>
        <dbReference type="SAM" id="Coils"/>
    </source>
</evidence>
<accession>A0A1R2B2T3</accession>
<evidence type="ECO:0008006" key="5">
    <source>
        <dbReference type="Google" id="ProtNLM"/>
    </source>
</evidence>
<feature type="region of interest" description="Disordered" evidence="2">
    <location>
        <begin position="467"/>
        <end position="487"/>
    </location>
</feature>
<dbReference type="AlphaFoldDB" id="A0A1R2B2T3"/>
<evidence type="ECO:0000256" key="2">
    <source>
        <dbReference type="SAM" id="MobiDB-lite"/>
    </source>
</evidence>
<evidence type="ECO:0000313" key="3">
    <source>
        <dbReference type="EMBL" id="OMJ71094.1"/>
    </source>
</evidence>
<organism evidence="3 4">
    <name type="scientific">Stentor coeruleus</name>
    <dbReference type="NCBI Taxonomy" id="5963"/>
    <lineage>
        <taxon>Eukaryota</taxon>
        <taxon>Sar</taxon>
        <taxon>Alveolata</taxon>
        <taxon>Ciliophora</taxon>
        <taxon>Postciliodesmatophora</taxon>
        <taxon>Heterotrichea</taxon>
        <taxon>Heterotrichida</taxon>
        <taxon>Stentoridae</taxon>
        <taxon>Stentor</taxon>
    </lineage>
</organism>
<feature type="region of interest" description="Disordered" evidence="2">
    <location>
        <begin position="287"/>
        <end position="308"/>
    </location>
</feature>
<keyword evidence="1" id="KW-0175">Coiled coil</keyword>
<evidence type="ECO:0000313" key="4">
    <source>
        <dbReference type="Proteomes" id="UP000187209"/>
    </source>
</evidence>
<dbReference type="EMBL" id="MPUH01001023">
    <property type="protein sequence ID" value="OMJ71094.1"/>
    <property type="molecule type" value="Genomic_DNA"/>
</dbReference>
<reference evidence="3 4" key="1">
    <citation type="submission" date="2016-11" db="EMBL/GenBank/DDBJ databases">
        <title>The macronuclear genome of Stentor coeruleus: a giant cell with tiny introns.</title>
        <authorList>
            <person name="Slabodnick M."/>
            <person name="Ruby J.G."/>
            <person name="Reiff S.B."/>
            <person name="Swart E.C."/>
            <person name="Gosai S."/>
            <person name="Prabakaran S."/>
            <person name="Witkowska E."/>
            <person name="Larue G.E."/>
            <person name="Fisher S."/>
            <person name="Freeman R.M."/>
            <person name="Gunawardena J."/>
            <person name="Chu W."/>
            <person name="Stover N.A."/>
            <person name="Gregory B.D."/>
            <person name="Nowacki M."/>
            <person name="Derisi J."/>
            <person name="Roy S.W."/>
            <person name="Marshall W.F."/>
            <person name="Sood P."/>
        </authorList>
    </citation>
    <scope>NUCLEOTIDE SEQUENCE [LARGE SCALE GENOMIC DNA]</scope>
    <source>
        <strain evidence="3">WM001</strain>
    </source>
</reference>
<protein>
    <recommendedName>
        <fullName evidence="5">VHS domain-containing protein</fullName>
    </recommendedName>
</protein>
<keyword evidence="4" id="KW-1185">Reference proteome</keyword>
<dbReference type="OrthoDB" id="327289at2759"/>